<keyword evidence="3" id="KW-1185">Reference proteome</keyword>
<dbReference type="Gene3D" id="2.60.40.420">
    <property type="entry name" value="Cupredoxins - blue copper proteins"/>
    <property type="match status" value="1"/>
</dbReference>
<reference evidence="3" key="1">
    <citation type="journal article" date="2019" name="Int. J. Syst. Evol. Microbiol.">
        <title>The Global Catalogue of Microorganisms (GCM) 10K type strain sequencing project: providing services to taxonomists for standard genome sequencing and annotation.</title>
        <authorList>
            <consortium name="The Broad Institute Genomics Platform"/>
            <consortium name="The Broad Institute Genome Sequencing Center for Infectious Disease"/>
            <person name="Wu L."/>
            <person name="Ma J."/>
        </authorList>
    </citation>
    <scope>NUCLEOTIDE SEQUENCE [LARGE SCALE GENOMIC DNA]</scope>
    <source>
        <strain evidence="3">KCTC 23723</strain>
    </source>
</reference>
<dbReference type="InterPro" id="IPR034242">
    <property type="entry name" value="MauL"/>
</dbReference>
<feature type="signal peptide" evidence="1">
    <location>
        <begin position="1"/>
        <end position="23"/>
    </location>
</feature>
<dbReference type="RefSeq" id="WP_229796941.1">
    <property type="nucleotide sequence ID" value="NZ_BMYR01000004.1"/>
</dbReference>
<keyword evidence="1" id="KW-0732">Signal</keyword>
<organism evidence="2 3">
    <name type="scientific">Alishewanella tabrizica</name>
    <dbReference type="NCBI Taxonomy" id="671278"/>
    <lineage>
        <taxon>Bacteria</taxon>
        <taxon>Pseudomonadati</taxon>
        <taxon>Pseudomonadota</taxon>
        <taxon>Gammaproteobacteria</taxon>
        <taxon>Alteromonadales</taxon>
        <taxon>Alteromonadaceae</taxon>
        <taxon>Alishewanella</taxon>
    </lineage>
</organism>
<evidence type="ECO:0000313" key="3">
    <source>
        <dbReference type="Proteomes" id="UP000634667"/>
    </source>
</evidence>
<evidence type="ECO:0000313" key="2">
    <source>
        <dbReference type="EMBL" id="GGW56782.1"/>
    </source>
</evidence>
<dbReference type="InterPro" id="IPR008972">
    <property type="entry name" value="Cupredoxin"/>
</dbReference>
<dbReference type="InterPro" id="IPR013784">
    <property type="entry name" value="Carb-bd-like_fold"/>
</dbReference>
<sequence length="211" mass="22938">MSHKFFSFTGLGIALGFSAMLHAAPVTVTVLGDNGQPVAGAVVFLESPAASAALTQSLSTTPTKTANIVQRDKRFIPELTIIPRGTAVNFPNEDTVRHHVYSFSPVKQFEIKLYVGTPTDPVIFEQSGVAVLGCNIHDEMIAWVVVLDTPYYGTSDTSGQVRLDKVPTGDYTLRVWHKDLLSEEDVPKISVSVNADLPPQQVTLPQLVPMY</sequence>
<protein>
    <recommendedName>
        <fullName evidence="4">Methylamine utilization protein</fullName>
    </recommendedName>
</protein>
<dbReference type="CDD" id="cd04221">
    <property type="entry name" value="MauL"/>
    <property type="match status" value="1"/>
</dbReference>
<gene>
    <name evidence="2" type="ORF">GCM10008111_10910</name>
</gene>
<feature type="chain" id="PRO_5046183467" description="Methylamine utilization protein" evidence="1">
    <location>
        <begin position="24"/>
        <end position="211"/>
    </location>
</feature>
<comment type="caution">
    <text evidence="2">The sequence shown here is derived from an EMBL/GenBank/DDBJ whole genome shotgun (WGS) entry which is preliminary data.</text>
</comment>
<dbReference type="Proteomes" id="UP000634667">
    <property type="component" value="Unassembled WGS sequence"/>
</dbReference>
<dbReference type="EMBL" id="BMYR01000004">
    <property type="protein sequence ID" value="GGW56782.1"/>
    <property type="molecule type" value="Genomic_DNA"/>
</dbReference>
<dbReference type="SUPFAM" id="SSF49452">
    <property type="entry name" value="Starch-binding domain-like"/>
    <property type="match status" value="1"/>
</dbReference>
<dbReference type="SUPFAM" id="SSF49503">
    <property type="entry name" value="Cupredoxins"/>
    <property type="match status" value="1"/>
</dbReference>
<evidence type="ECO:0000256" key="1">
    <source>
        <dbReference type="SAM" id="SignalP"/>
    </source>
</evidence>
<accession>A0ABQ2WHK0</accession>
<evidence type="ECO:0008006" key="4">
    <source>
        <dbReference type="Google" id="ProtNLM"/>
    </source>
</evidence>
<proteinExistence type="predicted"/>
<name>A0ABQ2WHK0_9ALTE</name>